<dbReference type="AlphaFoldDB" id="A0A2N9EKW8"/>
<evidence type="ECO:0000313" key="2">
    <source>
        <dbReference type="EMBL" id="SPC75462.1"/>
    </source>
</evidence>
<feature type="compositionally biased region" description="Polar residues" evidence="1">
    <location>
        <begin position="56"/>
        <end position="66"/>
    </location>
</feature>
<sequence>MVVEEKAQASYQSNWQENCECQGGSRIQTRQCEARELRECYDNSDPDNMVVDDNGSRQSIENNSTYEEYYGDEDYSKKYNRGEEDDEGYNGGEDDDNN</sequence>
<feature type="compositionally biased region" description="Acidic residues" evidence="1">
    <location>
        <begin position="83"/>
        <end position="98"/>
    </location>
</feature>
<organism evidence="2">
    <name type="scientific">Fagus sylvatica</name>
    <name type="common">Beechnut</name>
    <dbReference type="NCBI Taxonomy" id="28930"/>
    <lineage>
        <taxon>Eukaryota</taxon>
        <taxon>Viridiplantae</taxon>
        <taxon>Streptophyta</taxon>
        <taxon>Embryophyta</taxon>
        <taxon>Tracheophyta</taxon>
        <taxon>Spermatophyta</taxon>
        <taxon>Magnoliopsida</taxon>
        <taxon>eudicotyledons</taxon>
        <taxon>Gunneridae</taxon>
        <taxon>Pentapetalae</taxon>
        <taxon>rosids</taxon>
        <taxon>fabids</taxon>
        <taxon>Fagales</taxon>
        <taxon>Fagaceae</taxon>
        <taxon>Fagus</taxon>
    </lineage>
</organism>
<protein>
    <submittedName>
        <fullName evidence="2">Uncharacterized protein</fullName>
    </submittedName>
</protein>
<proteinExistence type="predicted"/>
<evidence type="ECO:0000256" key="1">
    <source>
        <dbReference type="SAM" id="MobiDB-lite"/>
    </source>
</evidence>
<gene>
    <name evidence="2" type="ORF">FSB_LOCUS3344</name>
</gene>
<name>A0A2N9EKW8_FAGSY</name>
<feature type="region of interest" description="Disordered" evidence="1">
    <location>
        <begin position="42"/>
        <end position="98"/>
    </location>
</feature>
<reference evidence="2" key="1">
    <citation type="submission" date="2018-02" db="EMBL/GenBank/DDBJ databases">
        <authorList>
            <person name="Cohen D.B."/>
            <person name="Kent A.D."/>
        </authorList>
    </citation>
    <scope>NUCLEOTIDE SEQUENCE</scope>
</reference>
<accession>A0A2N9EKW8</accession>
<dbReference type="EMBL" id="OIVN01000161">
    <property type="protein sequence ID" value="SPC75462.1"/>
    <property type="molecule type" value="Genomic_DNA"/>
</dbReference>